<organism evidence="2 3">
    <name type="scientific">Cohnella herbarum</name>
    <dbReference type="NCBI Taxonomy" id="2728023"/>
    <lineage>
        <taxon>Bacteria</taxon>
        <taxon>Bacillati</taxon>
        <taxon>Bacillota</taxon>
        <taxon>Bacilli</taxon>
        <taxon>Bacillales</taxon>
        <taxon>Paenibacillaceae</taxon>
        <taxon>Cohnella</taxon>
    </lineage>
</organism>
<evidence type="ECO:0000313" key="2">
    <source>
        <dbReference type="EMBL" id="QJD83549.1"/>
    </source>
</evidence>
<protein>
    <submittedName>
        <fullName evidence="2">S-layer homology domain-containing protein</fullName>
    </submittedName>
</protein>
<sequence length="293" mass="32404">MSKVLKTPVMLLMLIAIFSMAIGGSAYASKDSKSNSIRYKSSISVSAAVTMIVEGLNLNIDNIRFIKQPMASDYYTKVKDNASYAEHFIIAQFNGLGLPKDIDPNSKVTREQFSYWLFGALSHKGSYAWIDIYHSFADAEQVTNVYRDSIQKLLISKIATLDSKQKFHPRSNITRTEAATMINRTLKFIKTTPPVTPPETAVLSDAHLATDKETDSVTRVTLSVTAPHRGYGLEITGIQFVKGEAVIQYRAIQPDPDMMYPQALAKITAVTYIPSGFKAILGQEQPIAPFPGK</sequence>
<dbReference type="PROSITE" id="PS51272">
    <property type="entry name" value="SLH"/>
    <property type="match status" value="1"/>
</dbReference>
<reference evidence="2 3" key="1">
    <citation type="submission" date="2020-04" db="EMBL/GenBank/DDBJ databases">
        <title>Genome sequencing of novel species.</title>
        <authorList>
            <person name="Heo J."/>
            <person name="Kim S.-J."/>
            <person name="Kim J.-S."/>
            <person name="Hong S.-B."/>
            <person name="Kwon S.-W."/>
        </authorList>
    </citation>
    <scope>NUCLEOTIDE SEQUENCE [LARGE SCALE GENOMIC DNA]</scope>
    <source>
        <strain evidence="2 3">MFER-1</strain>
    </source>
</reference>
<dbReference type="Pfam" id="PF00395">
    <property type="entry name" value="SLH"/>
    <property type="match status" value="1"/>
</dbReference>
<dbReference type="KEGG" id="cheb:HH215_10415"/>
<proteinExistence type="predicted"/>
<dbReference type="InterPro" id="IPR001119">
    <property type="entry name" value="SLH_dom"/>
</dbReference>
<dbReference type="RefSeq" id="WP_169279839.1">
    <property type="nucleotide sequence ID" value="NZ_CP051680.1"/>
</dbReference>
<evidence type="ECO:0000313" key="3">
    <source>
        <dbReference type="Proteomes" id="UP000502248"/>
    </source>
</evidence>
<evidence type="ECO:0000259" key="1">
    <source>
        <dbReference type="PROSITE" id="PS51272"/>
    </source>
</evidence>
<gene>
    <name evidence="2" type="ORF">HH215_10415</name>
</gene>
<dbReference type="EMBL" id="CP051680">
    <property type="protein sequence ID" value="QJD83549.1"/>
    <property type="molecule type" value="Genomic_DNA"/>
</dbReference>
<dbReference type="AlphaFoldDB" id="A0A7Z2VIM3"/>
<name>A0A7Z2VIM3_9BACL</name>
<accession>A0A7Z2VIM3</accession>
<feature type="domain" description="SLH" evidence="1">
    <location>
        <begin position="133"/>
        <end position="196"/>
    </location>
</feature>
<dbReference type="Proteomes" id="UP000502248">
    <property type="component" value="Chromosome"/>
</dbReference>
<keyword evidence="3" id="KW-1185">Reference proteome</keyword>